<evidence type="ECO:0000313" key="2">
    <source>
        <dbReference type="Proteomes" id="UP001596066"/>
    </source>
</evidence>
<protein>
    <submittedName>
        <fullName evidence="1">Uncharacterized protein</fullName>
    </submittedName>
</protein>
<proteinExistence type="predicted"/>
<keyword evidence="2" id="KW-1185">Reference proteome</keyword>
<name>A0ABW0V8L2_9ACTN</name>
<dbReference type="EMBL" id="JBHSOC010000018">
    <property type="protein sequence ID" value="MFC5642208.1"/>
    <property type="molecule type" value="Genomic_DNA"/>
</dbReference>
<reference evidence="2" key="1">
    <citation type="journal article" date="2019" name="Int. J. Syst. Evol. Microbiol.">
        <title>The Global Catalogue of Microorganisms (GCM) 10K type strain sequencing project: providing services to taxonomists for standard genome sequencing and annotation.</title>
        <authorList>
            <consortium name="The Broad Institute Genomics Platform"/>
            <consortium name="The Broad Institute Genome Sequencing Center for Infectious Disease"/>
            <person name="Wu L."/>
            <person name="Ma J."/>
        </authorList>
    </citation>
    <scope>NUCLEOTIDE SEQUENCE [LARGE SCALE GENOMIC DNA]</scope>
    <source>
        <strain evidence="2">CGMCC 4.1622</strain>
    </source>
</reference>
<sequence>MQGKNRDLSTLSETIEPAPQTVDEAIAVRARAVVAAHARDGDDQRLLLALLGLAPTAE</sequence>
<evidence type="ECO:0000313" key="1">
    <source>
        <dbReference type="EMBL" id="MFC5642208.1"/>
    </source>
</evidence>
<comment type="caution">
    <text evidence="1">The sequence shown here is derived from an EMBL/GenBank/DDBJ whole genome shotgun (WGS) entry which is preliminary data.</text>
</comment>
<dbReference type="RefSeq" id="WP_253800246.1">
    <property type="nucleotide sequence ID" value="NZ_BAAAUA010000014.1"/>
</dbReference>
<accession>A0ABW0V8L2</accession>
<organism evidence="1 2">
    <name type="scientific">Kitasatospora cinereorecta</name>
    <dbReference type="NCBI Taxonomy" id="285560"/>
    <lineage>
        <taxon>Bacteria</taxon>
        <taxon>Bacillati</taxon>
        <taxon>Actinomycetota</taxon>
        <taxon>Actinomycetes</taxon>
        <taxon>Kitasatosporales</taxon>
        <taxon>Streptomycetaceae</taxon>
        <taxon>Kitasatospora</taxon>
    </lineage>
</organism>
<dbReference type="Proteomes" id="UP001596066">
    <property type="component" value="Unassembled WGS sequence"/>
</dbReference>
<gene>
    <name evidence="1" type="ORF">ACFPZF_12725</name>
</gene>